<dbReference type="AlphaFoldDB" id="A0A9P5WWY6"/>
<evidence type="ECO:0000313" key="2">
    <source>
        <dbReference type="Proteomes" id="UP000807342"/>
    </source>
</evidence>
<organism evidence="1 2">
    <name type="scientific">Macrolepiota fuliginosa MF-IS2</name>
    <dbReference type="NCBI Taxonomy" id="1400762"/>
    <lineage>
        <taxon>Eukaryota</taxon>
        <taxon>Fungi</taxon>
        <taxon>Dikarya</taxon>
        <taxon>Basidiomycota</taxon>
        <taxon>Agaricomycotina</taxon>
        <taxon>Agaricomycetes</taxon>
        <taxon>Agaricomycetidae</taxon>
        <taxon>Agaricales</taxon>
        <taxon>Agaricineae</taxon>
        <taxon>Agaricaceae</taxon>
        <taxon>Macrolepiota</taxon>
    </lineage>
</organism>
<dbReference type="Proteomes" id="UP000807342">
    <property type="component" value="Unassembled WGS sequence"/>
</dbReference>
<reference evidence="1" key="1">
    <citation type="submission" date="2020-11" db="EMBL/GenBank/DDBJ databases">
        <authorList>
            <consortium name="DOE Joint Genome Institute"/>
            <person name="Ahrendt S."/>
            <person name="Riley R."/>
            <person name="Andreopoulos W."/>
            <person name="Labutti K."/>
            <person name="Pangilinan J."/>
            <person name="Ruiz-Duenas F.J."/>
            <person name="Barrasa J.M."/>
            <person name="Sanchez-Garcia M."/>
            <person name="Camarero S."/>
            <person name="Miyauchi S."/>
            <person name="Serrano A."/>
            <person name="Linde D."/>
            <person name="Babiker R."/>
            <person name="Drula E."/>
            <person name="Ayuso-Fernandez I."/>
            <person name="Pacheco R."/>
            <person name="Padilla G."/>
            <person name="Ferreira P."/>
            <person name="Barriuso J."/>
            <person name="Kellner H."/>
            <person name="Castanera R."/>
            <person name="Alfaro M."/>
            <person name="Ramirez L."/>
            <person name="Pisabarro A.G."/>
            <person name="Kuo A."/>
            <person name="Tritt A."/>
            <person name="Lipzen A."/>
            <person name="He G."/>
            <person name="Yan M."/>
            <person name="Ng V."/>
            <person name="Cullen D."/>
            <person name="Martin F."/>
            <person name="Rosso M.-N."/>
            <person name="Henrissat B."/>
            <person name="Hibbett D."/>
            <person name="Martinez A.T."/>
            <person name="Grigoriev I.V."/>
        </authorList>
    </citation>
    <scope>NUCLEOTIDE SEQUENCE</scope>
    <source>
        <strain evidence="1">MF-IS2</strain>
    </source>
</reference>
<comment type="caution">
    <text evidence="1">The sequence shown here is derived from an EMBL/GenBank/DDBJ whole genome shotgun (WGS) entry which is preliminary data.</text>
</comment>
<sequence>MPWTRLPMTLLWLCVQWTWFWLPRFMWEVHWFMQRVALLAVPSKEEWQCHKEAHDFASDLKVSVGTHALTSLNYLCAQGTKKCLDHWTTLFGMLSFCGNQFLELTDRLDKPMKLKYTGGGAAVLFWDMLPLGLLMPNSSLISLLAVPVGPSLRLGPTS</sequence>
<dbReference type="EMBL" id="MU152440">
    <property type="protein sequence ID" value="KAF9440554.1"/>
    <property type="molecule type" value="Genomic_DNA"/>
</dbReference>
<proteinExistence type="predicted"/>
<evidence type="ECO:0000313" key="1">
    <source>
        <dbReference type="EMBL" id="KAF9440554.1"/>
    </source>
</evidence>
<name>A0A9P5WWY6_9AGAR</name>
<accession>A0A9P5WWY6</accession>
<keyword evidence="2" id="KW-1185">Reference proteome</keyword>
<gene>
    <name evidence="1" type="ORF">P691DRAFT_782028</name>
</gene>
<protein>
    <submittedName>
        <fullName evidence="1">Uncharacterized protein</fullName>
    </submittedName>
</protein>